<dbReference type="KEGG" id="ote:Oter_2368"/>
<reference evidence="4 5" key="1">
    <citation type="journal article" date="2011" name="J. Bacteriol.">
        <title>Genome sequence of the verrucomicrobium Opitutus terrae PB90-1, an abundant inhabitant of rice paddy soil ecosystems.</title>
        <authorList>
            <person name="van Passel M.W."/>
            <person name="Kant R."/>
            <person name="Palva A."/>
            <person name="Copeland A."/>
            <person name="Lucas S."/>
            <person name="Lapidus A."/>
            <person name="Glavina del Rio T."/>
            <person name="Pitluck S."/>
            <person name="Goltsman E."/>
            <person name="Clum A."/>
            <person name="Sun H."/>
            <person name="Schmutz J."/>
            <person name="Larimer F.W."/>
            <person name="Land M.L."/>
            <person name="Hauser L."/>
            <person name="Kyrpides N."/>
            <person name="Mikhailova N."/>
            <person name="Richardson P.P."/>
            <person name="Janssen P.H."/>
            <person name="de Vos W.M."/>
            <person name="Smidt H."/>
        </authorList>
    </citation>
    <scope>NUCLEOTIDE SEQUENCE [LARGE SCALE GENOMIC DNA]</scope>
    <source>
        <strain evidence="5">DSM 11246 / JCM 15787 / PB90-1</strain>
    </source>
</reference>
<dbReference type="GO" id="GO:0046872">
    <property type="term" value="F:metal ion binding"/>
    <property type="evidence" value="ECO:0007669"/>
    <property type="project" value="InterPro"/>
</dbReference>
<dbReference type="AlphaFoldDB" id="B1ZQP5"/>
<dbReference type="STRING" id="452637.Oter_2368"/>
<dbReference type="Pfam" id="PF05193">
    <property type="entry name" value="Peptidase_M16_C"/>
    <property type="match status" value="2"/>
</dbReference>
<keyword evidence="5" id="KW-1185">Reference proteome</keyword>
<dbReference type="Gene3D" id="3.30.830.10">
    <property type="entry name" value="Metalloenzyme, LuxS/M16 peptidase-like"/>
    <property type="match status" value="4"/>
</dbReference>
<dbReference type="SUPFAM" id="SSF63411">
    <property type="entry name" value="LuxS/MPP-like metallohydrolase"/>
    <property type="match status" value="4"/>
</dbReference>
<evidence type="ECO:0000259" key="3">
    <source>
        <dbReference type="Pfam" id="PF05193"/>
    </source>
</evidence>
<dbReference type="InterPro" id="IPR011765">
    <property type="entry name" value="Pept_M16_N"/>
</dbReference>
<evidence type="ECO:0000256" key="1">
    <source>
        <dbReference type="ARBA" id="ARBA00007261"/>
    </source>
</evidence>
<dbReference type="PANTHER" id="PTHR11851:SF49">
    <property type="entry name" value="MITOCHONDRIAL-PROCESSING PEPTIDASE SUBUNIT ALPHA"/>
    <property type="match status" value="1"/>
</dbReference>
<dbReference type="Proteomes" id="UP000007013">
    <property type="component" value="Chromosome"/>
</dbReference>
<dbReference type="Pfam" id="PF00675">
    <property type="entry name" value="Peptidase_M16"/>
    <property type="match status" value="2"/>
</dbReference>
<protein>
    <submittedName>
        <fullName evidence="4">Peptidase M16 domain protein</fullName>
    </submittedName>
</protein>
<dbReference type="RefSeq" id="WP_012375187.1">
    <property type="nucleotide sequence ID" value="NC_010571.1"/>
</dbReference>
<evidence type="ECO:0000313" key="4">
    <source>
        <dbReference type="EMBL" id="ACB75650.1"/>
    </source>
</evidence>
<comment type="similarity">
    <text evidence="1">Belongs to the peptidase M16 family.</text>
</comment>
<dbReference type="PANTHER" id="PTHR11851">
    <property type="entry name" value="METALLOPROTEASE"/>
    <property type="match status" value="1"/>
</dbReference>
<feature type="domain" description="Peptidase M16 N-terminal" evidence="2">
    <location>
        <begin position="472"/>
        <end position="598"/>
    </location>
</feature>
<organism evidence="4 5">
    <name type="scientific">Opitutus terrae (strain DSM 11246 / JCM 15787 / PB90-1)</name>
    <dbReference type="NCBI Taxonomy" id="452637"/>
    <lineage>
        <taxon>Bacteria</taxon>
        <taxon>Pseudomonadati</taxon>
        <taxon>Verrucomicrobiota</taxon>
        <taxon>Opitutia</taxon>
        <taxon>Opitutales</taxon>
        <taxon>Opitutaceae</taxon>
        <taxon>Opitutus</taxon>
    </lineage>
</organism>
<dbReference type="eggNOG" id="COG0612">
    <property type="taxonomic scope" value="Bacteria"/>
</dbReference>
<dbReference type="EMBL" id="CP001032">
    <property type="protein sequence ID" value="ACB75650.1"/>
    <property type="molecule type" value="Genomic_DNA"/>
</dbReference>
<sequence>MPTSAAAADFRLLEPFWREPVERTVLPNGLTLLLKPDRSAALASVQVWVKTGSIHEGEQLGAGLSHYLEHMLFKGTERRAGRDLSATVQAHGGYINAYTTFDRTVYYIDLPSEHTAVAIDLLADAVLNSTLPADECAKEKEVILREIAMTKDDPDNRVWETLFAAAFREHPYRQPIIGHRDVFSAVTREDLWRYYRTRYVPNNLVVIVVGDIDIAATRAAVEQHFGAAPRARLAPVLVPTEPLQLGTRSEHRFEDVEITRAVLAWPVPGLTHEDAPVLDLLAGVLGGGDSSLLWQAIREQAKLVHSIDASSWNPGSSGLFCVSFTADPEKRLAAITAIERALARYAQRGFTAAQLKKAVRQLVVSEINTRKTMSGQASRLGAAEVVVGDLDHSRTYFQQLSQATPRDLQRALIRYLVPSRLTSISLNPTAAAPKASAGAGEPETPPDFTEVKLPNGARLLLQPDRRLPNLHLRLLMQAGPLFEPAGKRGATALLATMLTKDTRMRSAADVAEFIESVGGAFHAVAGNNSAGLAAEVLPPDVDRALSVLGQAMLAPAFKRATLALERDAQIASLQQDDDDVVTLARKRLRERFFGEHPLAFDSHGNQAGVKALTRSDLIALHAQLAVGPNVVLAVAGDFEPRKLLPKLKAFLTRLPRRAAPVIPGLSASLPAMTGEFIEQQPREQAVVLQAFPGPRANAEDFYVGEMADELFSGMASRLFERVREEKGLAYFVRSARVTGLNAGMFYFFAGTQPGKEAEVLAEIDAEIARVAAGEVEPAELARCQARLKAARRQGLQTNGARAMQAALNALQGQPINDWKNYDGRIDAVAIADLAAFAARYFRRELRTQLVVRP</sequence>
<dbReference type="InterPro" id="IPR007863">
    <property type="entry name" value="Peptidase_M16_C"/>
</dbReference>
<gene>
    <name evidence="4" type="ordered locus">Oter_2368</name>
</gene>
<feature type="domain" description="Peptidase M16 N-terminal" evidence="2">
    <location>
        <begin position="34"/>
        <end position="178"/>
    </location>
</feature>
<dbReference type="InterPro" id="IPR011249">
    <property type="entry name" value="Metalloenz_LuxS/M16"/>
</dbReference>
<dbReference type="InterPro" id="IPR050361">
    <property type="entry name" value="MPP/UQCRC_Complex"/>
</dbReference>
<dbReference type="HOGENOM" id="CLU_007487_1_0_0"/>
<feature type="domain" description="Peptidase M16 C-terminal" evidence="3">
    <location>
        <begin position="612"/>
        <end position="787"/>
    </location>
</feature>
<dbReference type="OrthoDB" id="9811314at2"/>
<evidence type="ECO:0000313" key="5">
    <source>
        <dbReference type="Proteomes" id="UP000007013"/>
    </source>
</evidence>
<evidence type="ECO:0000259" key="2">
    <source>
        <dbReference type="Pfam" id="PF00675"/>
    </source>
</evidence>
<name>B1ZQP5_OPITP</name>
<proteinExistence type="inferred from homology"/>
<accession>B1ZQP5</accession>
<feature type="domain" description="Peptidase M16 C-terminal" evidence="3">
    <location>
        <begin position="186"/>
        <end position="362"/>
    </location>
</feature>